<keyword evidence="2" id="KW-1185">Reference proteome</keyword>
<dbReference type="Proteomes" id="UP000762676">
    <property type="component" value="Unassembled WGS sequence"/>
</dbReference>
<evidence type="ECO:0000313" key="2">
    <source>
        <dbReference type="Proteomes" id="UP000762676"/>
    </source>
</evidence>
<name>A0AAV4G7H9_9GAST</name>
<reference evidence="1 2" key="1">
    <citation type="journal article" date="2021" name="Elife">
        <title>Chloroplast acquisition without the gene transfer in kleptoplastic sea slugs, Plakobranchus ocellatus.</title>
        <authorList>
            <person name="Maeda T."/>
            <person name="Takahashi S."/>
            <person name="Yoshida T."/>
            <person name="Shimamura S."/>
            <person name="Takaki Y."/>
            <person name="Nagai Y."/>
            <person name="Toyoda A."/>
            <person name="Suzuki Y."/>
            <person name="Arimoto A."/>
            <person name="Ishii H."/>
            <person name="Satoh N."/>
            <person name="Nishiyama T."/>
            <person name="Hasebe M."/>
            <person name="Maruyama T."/>
            <person name="Minagawa J."/>
            <person name="Obokata J."/>
            <person name="Shigenobu S."/>
        </authorList>
    </citation>
    <scope>NUCLEOTIDE SEQUENCE [LARGE SCALE GENOMIC DNA]</scope>
</reference>
<dbReference type="EMBL" id="BMAT01004806">
    <property type="protein sequence ID" value="GFR81134.1"/>
    <property type="molecule type" value="Genomic_DNA"/>
</dbReference>
<organism evidence="1 2">
    <name type="scientific">Elysia marginata</name>
    <dbReference type="NCBI Taxonomy" id="1093978"/>
    <lineage>
        <taxon>Eukaryota</taxon>
        <taxon>Metazoa</taxon>
        <taxon>Spiralia</taxon>
        <taxon>Lophotrochozoa</taxon>
        <taxon>Mollusca</taxon>
        <taxon>Gastropoda</taxon>
        <taxon>Heterobranchia</taxon>
        <taxon>Euthyneura</taxon>
        <taxon>Panpulmonata</taxon>
        <taxon>Sacoglossa</taxon>
        <taxon>Placobranchoidea</taxon>
        <taxon>Plakobranchidae</taxon>
        <taxon>Elysia</taxon>
    </lineage>
</organism>
<gene>
    <name evidence="1" type="ORF">ElyMa_002332900</name>
</gene>
<keyword evidence="1" id="KW-0255">Endonuclease</keyword>
<protein>
    <submittedName>
        <fullName evidence="1">Endonuclease-reverse transcriptase</fullName>
    </submittedName>
</protein>
<proteinExistence type="predicted"/>
<accession>A0AAV4G7H9</accession>
<dbReference type="GO" id="GO:0004519">
    <property type="term" value="F:endonuclease activity"/>
    <property type="evidence" value="ECO:0007669"/>
    <property type="project" value="UniProtKB-KW"/>
</dbReference>
<dbReference type="AlphaFoldDB" id="A0AAV4G7H9"/>
<keyword evidence="1" id="KW-0378">Hydrolase</keyword>
<comment type="caution">
    <text evidence="1">The sequence shown here is derived from an EMBL/GenBank/DDBJ whole genome shotgun (WGS) entry which is preliminary data.</text>
</comment>
<evidence type="ECO:0000313" key="1">
    <source>
        <dbReference type="EMBL" id="GFR81134.1"/>
    </source>
</evidence>
<sequence length="104" mass="12650">MWFLRRTFRISWTEKKTKEEVLRLTDTDRLLLRPIRKRQMEFFGHLNRHDGQEKLLLHGKMEGRRARSRQPQTFMDSLSRFINRPNKSLSKLDIYMTAERNGNS</sequence>
<keyword evidence="1" id="KW-0540">Nuclease</keyword>